<dbReference type="Proteomes" id="UP000319671">
    <property type="component" value="Unassembled WGS sequence"/>
</dbReference>
<comment type="similarity">
    <text evidence="2">Belongs to the CDP-glycerol glycerophosphotransferase family.</text>
</comment>
<organism evidence="7 8">
    <name type="scientific">Neobacillus bataviensis</name>
    <dbReference type="NCBI Taxonomy" id="220685"/>
    <lineage>
        <taxon>Bacteria</taxon>
        <taxon>Bacillati</taxon>
        <taxon>Bacillota</taxon>
        <taxon>Bacilli</taxon>
        <taxon>Bacillales</taxon>
        <taxon>Bacillaceae</taxon>
        <taxon>Neobacillus</taxon>
    </lineage>
</organism>
<dbReference type="GO" id="GO:0047355">
    <property type="term" value="F:CDP-glycerol glycerophosphotransferase activity"/>
    <property type="evidence" value="ECO:0007669"/>
    <property type="project" value="InterPro"/>
</dbReference>
<keyword evidence="5" id="KW-0777">Teichoic acid biosynthesis</keyword>
<gene>
    <name evidence="7" type="ORF">FB550_11837</name>
</gene>
<keyword evidence="3" id="KW-1003">Cell membrane</keyword>
<dbReference type="EMBL" id="VIVN01000018">
    <property type="protein sequence ID" value="TWD92406.1"/>
    <property type="molecule type" value="Genomic_DNA"/>
</dbReference>
<reference evidence="7 8" key="1">
    <citation type="submission" date="2019-06" db="EMBL/GenBank/DDBJ databases">
        <title>Sorghum-associated microbial communities from plants grown in Nebraska, USA.</title>
        <authorList>
            <person name="Schachtman D."/>
        </authorList>
    </citation>
    <scope>NUCLEOTIDE SEQUENCE [LARGE SCALE GENOMIC DNA]</scope>
    <source>
        <strain evidence="7 8">2482</strain>
    </source>
</reference>
<dbReference type="Gene3D" id="3.40.50.11820">
    <property type="match status" value="1"/>
</dbReference>
<evidence type="ECO:0000256" key="1">
    <source>
        <dbReference type="ARBA" id="ARBA00004202"/>
    </source>
</evidence>
<name>A0A561CML0_9BACI</name>
<keyword evidence="4 7" id="KW-0808">Transferase</keyword>
<evidence type="ECO:0000256" key="5">
    <source>
        <dbReference type="ARBA" id="ARBA00022944"/>
    </source>
</evidence>
<evidence type="ECO:0000313" key="8">
    <source>
        <dbReference type="Proteomes" id="UP000319671"/>
    </source>
</evidence>
<dbReference type="PANTHER" id="PTHR37316">
    <property type="entry name" value="TEICHOIC ACID GLYCEROL-PHOSPHATE PRIMASE"/>
    <property type="match status" value="1"/>
</dbReference>
<sequence>MQPMLRELVIACYLVVFKVVFTLFKMTPQQNKVSFVISFEENAINLYRQLRKHQPSLEIVILCKTMVSEEFKQEVNAKLIPFENNSIRDWMASLFHLATSRVVIIDNYYGFLSVINFKKCVECIQIWHAAGALKTFGLQDHSIINRTQAAKRRFQQVYDHFDKIVVGSEEMGKIFSESFNVPMQRMLRTGIPRTDFFYEQDTKRDITASFFQKHPMLAGKKLILYAPTYRDGQLNNNEIHLDIKKMQKELQDEYVLLIKLHPAVKTINHYEEQYPNFVIDFSRYKRVNELLLVADYLITDYSSLPFEYALLTKPMIFFPYDLENYQKERGLVQNYETIVPGPVVQDTDQLLKVIEANQFDFLSIKEFSDRWNQYSNGNSADSLVHYIQTLKITD</sequence>
<dbReference type="PANTHER" id="PTHR37316:SF1">
    <property type="entry name" value="TEICHOIC ACID GLYCEROL-PHOSPHATE PRIMASE"/>
    <property type="match status" value="1"/>
</dbReference>
<evidence type="ECO:0000256" key="4">
    <source>
        <dbReference type="ARBA" id="ARBA00022679"/>
    </source>
</evidence>
<dbReference type="Gene3D" id="3.40.50.12580">
    <property type="match status" value="1"/>
</dbReference>
<evidence type="ECO:0000256" key="2">
    <source>
        <dbReference type="ARBA" id="ARBA00010488"/>
    </source>
</evidence>
<dbReference type="InterPro" id="IPR051612">
    <property type="entry name" value="Teichoic_Acid_Biosynth"/>
</dbReference>
<dbReference type="GO" id="GO:0019350">
    <property type="term" value="P:teichoic acid biosynthetic process"/>
    <property type="evidence" value="ECO:0007669"/>
    <property type="project" value="UniProtKB-KW"/>
</dbReference>
<dbReference type="InterPro" id="IPR043148">
    <property type="entry name" value="TagF_C"/>
</dbReference>
<dbReference type="AlphaFoldDB" id="A0A561CML0"/>
<evidence type="ECO:0000256" key="3">
    <source>
        <dbReference type="ARBA" id="ARBA00022475"/>
    </source>
</evidence>
<keyword evidence="6" id="KW-0472">Membrane</keyword>
<proteinExistence type="inferred from homology"/>
<dbReference type="GO" id="GO:0005886">
    <property type="term" value="C:plasma membrane"/>
    <property type="evidence" value="ECO:0007669"/>
    <property type="project" value="UniProtKB-SubCell"/>
</dbReference>
<comment type="caution">
    <text evidence="7">The sequence shown here is derived from an EMBL/GenBank/DDBJ whole genome shotgun (WGS) entry which is preliminary data.</text>
</comment>
<evidence type="ECO:0000313" key="7">
    <source>
        <dbReference type="EMBL" id="TWD92406.1"/>
    </source>
</evidence>
<evidence type="ECO:0000256" key="6">
    <source>
        <dbReference type="ARBA" id="ARBA00023136"/>
    </source>
</evidence>
<dbReference type="InterPro" id="IPR007554">
    <property type="entry name" value="Glycerophosphate_synth"/>
</dbReference>
<comment type="subcellular location">
    <subcellularLocation>
        <location evidence="1">Cell membrane</location>
        <topology evidence="1">Peripheral membrane protein</topology>
    </subcellularLocation>
</comment>
<protein>
    <submittedName>
        <fullName evidence="7">CDP-glycerol glycerophosphotransferase (TagB/SpsB family)</fullName>
    </submittedName>
</protein>
<dbReference type="Pfam" id="PF04464">
    <property type="entry name" value="Glyphos_transf"/>
    <property type="match status" value="1"/>
</dbReference>
<accession>A0A561CML0</accession>
<keyword evidence="8" id="KW-1185">Reference proteome</keyword>
<dbReference type="InterPro" id="IPR043149">
    <property type="entry name" value="TagF_N"/>
</dbReference>
<dbReference type="SUPFAM" id="SSF53756">
    <property type="entry name" value="UDP-Glycosyltransferase/glycogen phosphorylase"/>
    <property type="match status" value="1"/>
</dbReference>